<proteinExistence type="inferred from homology"/>
<evidence type="ECO:0000259" key="4">
    <source>
        <dbReference type="Pfam" id="PF22624"/>
    </source>
</evidence>
<dbReference type="GO" id="GO:0008897">
    <property type="term" value="F:holo-[acyl-carrier-protein] synthase activity"/>
    <property type="evidence" value="ECO:0007669"/>
    <property type="project" value="InterPro"/>
</dbReference>
<dbReference type="InterPro" id="IPR037143">
    <property type="entry name" value="4-PPantetheinyl_Trfase_dom_sf"/>
</dbReference>
<evidence type="ECO:0000259" key="3">
    <source>
        <dbReference type="Pfam" id="PF01648"/>
    </source>
</evidence>
<dbReference type="GO" id="GO:0000287">
    <property type="term" value="F:magnesium ion binding"/>
    <property type="evidence" value="ECO:0007669"/>
    <property type="project" value="InterPro"/>
</dbReference>
<dbReference type="PANTHER" id="PTHR12215:SF10">
    <property type="entry name" value="L-AMINOADIPATE-SEMIALDEHYDE DEHYDROGENASE-PHOSPHOPANTETHEINYL TRANSFERASE"/>
    <property type="match status" value="1"/>
</dbReference>
<evidence type="ECO:0000256" key="1">
    <source>
        <dbReference type="ARBA" id="ARBA00010990"/>
    </source>
</evidence>
<accession>E7C8S9</accession>
<dbReference type="Pfam" id="PF01648">
    <property type="entry name" value="ACPS"/>
    <property type="match status" value="1"/>
</dbReference>
<feature type="domain" description="4'-phosphopantetheinyl transferase" evidence="3">
    <location>
        <begin position="122"/>
        <end position="230"/>
    </location>
</feature>
<dbReference type="Gene3D" id="3.90.470.20">
    <property type="entry name" value="4'-phosphopantetheinyl transferase domain"/>
    <property type="match status" value="2"/>
</dbReference>
<comment type="similarity">
    <text evidence="1">Belongs to the P-Pant transferase superfamily. Gsp/Sfp/HetI/AcpT family.</text>
</comment>
<organism evidence="5">
    <name type="scientific">uncultured gamma proteobacterium HF4000_48E10</name>
    <dbReference type="NCBI Taxonomy" id="723583"/>
    <lineage>
        <taxon>Bacteria</taxon>
        <taxon>Pseudomonadati</taxon>
        <taxon>Pseudomonadota</taxon>
        <taxon>Gammaproteobacteria</taxon>
        <taxon>environmental samples</taxon>
    </lineage>
</organism>
<protein>
    <submittedName>
        <fullName evidence="5">Phosphopantetheinyl transferase</fullName>
    </submittedName>
</protein>
<dbReference type="SUPFAM" id="SSF56214">
    <property type="entry name" value="4'-phosphopantetheinyl transferase"/>
    <property type="match status" value="2"/>
</dbReference>
<dbReference type="EMBL" id="GU568025">
    <property type="protein sequence ID" value="ADI23853.1"/>
    <property type="molecule type" value="Genomic_DNA"/>
</dbReference>
<dbReference type="GO" id="GO:0019878">
    <property type="term" value="P:lysine biosynthetic process via aminoadipic acid"/>
    <property type="evidence" value="ECO:0007669"/>
    <property type="project" value="TreeGrafter"/>
</dbReference>
<dbReference type="InterPro" id="IPR055066">
    <property type="entry name" value="AASDHPPT_N"/>
</dbReference>
<dbReference type="AlphaFoldDB" id="E7C8S9"/>
<dbReference type="GO" id="GO:0005829">
    <property type="term" value="C:cytosol"/>
    <property type="evidence" value="ECO:0007669"/>
    <property type="project" value="TreeGrafter"/>
</dbReference>
<keyword evidence="2 5" id="KW-0808">Transferase</keyword>
<dbReference type="InterPro" id="IPR050559">
    <property type="entry name" value="P-Pant_transferase_sf"/>
</dbReference>
<name>E7C8S9_9GAMM</name>
<sequence length="266" mass="30247">MTTARNATRVTLAGRHAHLWWIRPDTIGDPAELARCRALLTDDEREKTDRFRVARDRQTCLITRVLVRTTLSRYCDVPPARWRFRTNDHGRPEIGTPSSTIHFNLSHTNGLIVCLVSRGREVGVDVENLERVNRWLDLSERFFAPRETAALRRVAAAERATRFLEYWTLKESYVKARGLGLTIPLTGFSFDLPAGASDDIRIRFTPAIDDDAARWQFTLERFGRDHLVATAVERDGPEPVRITLHEAVEPVGSRRDQSGRPGSPPI</sequence>
<dbReference type="PANTHER" id="PTHR12215">
    <property type="entry name" value="PHOSPHOPANTETHEINE TRANSFERASE"/>
    <property type="match status" value="1"/>
</dbReference>
<reference evidence="5" key="1">
    <citation type="submission" date="2010-01" db="EMBL/GenBank/DDBJ databases">
        <title>Genome fragments of uncultured bacteria from the North Pacific subtropical Gyre.</title>
        <authorList>
            <person name="Pham V.D."/>
            <person name="Delong E.F."/>
        </authorList>
    </citation>
    <scope>NUCLEOTIDE SEQUENCE</scope>
</reference>
<dbReference type="Pfam" id="PF22624">
    <property type="entry name" value="AASDHPPT_N"/>
    <property type="match status" value="1"/>
</dbReference>
<feature type="domain" description="4'-phosphopantetheinyl transferase N-terminal" evidence="4">
    <location>
        <begin position="32"/>
        <end position="113"/>
    </location>
</feature>
<dbReference type="InterPro" id="IPR008278">
    <property type="entry name" value="4-PPantetheinyl_Trfase_dom"/>
</dbReference>
<evidence type="ECO:0000256" key="2">
    <source>
        <dbReference type="ARBA" id="ARBA00022679"/>
    </source>
</evidence>
<evidence type="ECO:0000313" key="5">
    <source>
        <dbReference type="EMBL" id="ADI23853.1"/>
    </source>
</evidence>